<dbReference type="Proteomes" id="UP000007305">
    <property type="component" value="Chromosome 5"/>
</dbReference>
<protein>
    <submittedName>
        <fullName evidence="2">Uncharacterized protein</fullName>
    </submittedName>
</protein>
<evidence type="ECO:0000313" key="2">
    <source>
        <dbReference type="EnsemblPlants" id="Zm00001eb221380_P001"/>
    </source>
</evidence>
<reference evidence="2" key="2">
    <citation type="submission" date="2019-07" db="EMBL/GenBank/DDBJ databases">
        <authorList>
            <person name="Seetharam A."/>
            <person name="Woodhouse M."/>
            <person name="Cannon E."/>
        </authorList>
    </citation>
    <scope>NUCLEOTIDE SEQUENCE [LARGE SCALE GENOMIC DNA]</scope>
    <source>
        <strain evidence="2">cv. B73</strain>
    </source>
</reference>
<feature type="compositionally biased region" description="Basic and acidic residues" evidence="1">
    <location>
        <begin position="311"/>
        <end position="334"/>
    </location>
</feature>
<keyword evidence="3" id="KW-1185">Reference proteome</keyword>
<dbReference type="AlphaFoldDB" id="A0A804PAQ8"/>
<sequence length="393" mass="43391">MDMSTPLTGNDDLKLTSSYFRYHIRETCCSLLLPSTDMALTMLETTEQQLLPCQQSVEQGAGDGGNGKAAAAGAEKATVMPKETGHGGDVDRPDRDHIWSMIQAQNPPLGDRLGRLLRYRWLGRHRPLVPRLRRRRARGRRRWPRTRPRPGHSRCRRWRGAGWSPPPWRSPPHMDFSGGGGGRSHAEPARWLEIARKLLVARDLVGCKRLAERAVEADPYLPGADELLTVADVLLASQRLLPSGRPNPVGVLQLQPAPGLDPTAAKRSFHRLSQLVSSPRNPRPAADTALHFIQEAFADLSSNASSAPAVRGHDHPCPGRAVQEERRPAGDRAAGRRGRRRGRGRGRGERDGYGYRAKSWSEAAAPGCRAKENATEIEENTTEMENATGMEEN</sequence>
<reference evidence="2" key="3">
    <citation type="submission" date="2021-05" db="UniProtKB">
        <authorList>
            <consortium name="EnsemblPlants"/>
        </authorList>
    </citation>
    <scope>IDENTIFICATION</scope>
    <source>
        <strain evidence="2">cv. B73</strain>
    </source>
</reference>
<dbReference type="PANTHER" id="PTHR45496:SF1">
    <property type="entry name" value="CHAPERONE DNAJ-DOMAIN SUPERFAMILY PROTEIN"/>
    <property type="match status" value="1"/>
</dbReference>
<dbReference type="InParanoid" id="A0A804PAQ8"/>
<feature type="region of interest" description="Disordered" evidence="1">
    <location>
        <begin position="163"/>
        <end position="182"/>
    </location>
</feature>
<dbReference type="InterPro" id="IPR053052">
    <property type="entry name" value="Imprinting_Balance_Reg"/>
</dbReference>
<dbReference type="EnsemblPlants" id="Zm00001eb221380_T001">
    <property type="protein sequence ID" value="Zm00001eb221380_P001"/>
    <property type="gene ID" value="Zm00001eb221380"/>
</dbReference>
<reference evidence="3" key="1">
    <citation type="journal article" date="2009" name="Science">
        <title>The B73 maize genome: complexity, diversity, and dynamics.</title>
        <authorList>
            <person name="Schnable P.S."/>
            <person name="Ware D."/>
            <person name="Fulton R.S."/>
            <person name="Stein J.C."/>
            <person name="Wei F."/>
            <person name="Pasternak S."/>
            <person name="Liang C."/>
            <person name="Zhang J."/>
            <person name="Fulton L."/>
            <person name="Graves T.A."/>
            <person name="Minx P."/>
            <person name="Reily A.D."/>
            <person name="Courtney L."/>
            <person name="Kruchowski S.S."/>
            <person name="Tomlinson C."/>
            <person name="Strong C."/>
            <person name="Delehaunty K."/>
            <person name="Fronick C."/>
            <person name="Courtney B."/>
            <person name="Rock S.M."/>
            <person name="Belter E."/>
            <person name="Du F."/>
            <person name="Kim K."/>
            <person name="Abbott R.M."/>
            <person name="Cotton M."/>
            <person name="Levy A."/>
            <person name="Marchetto P."/>
            <person name="Ochoa K."/>
            <person name="Jackson S.M."/>
            <person name="Gillam B."/>
            <person name="Chen W."/>
            <person name="Yan L."/>
            <person name="Higginbotham J."/>
            <person name="Cardenas M."/>
            <person name="Waligorski J."/>
            <person name="Applebaum E."/>
            <person name="Phelps L."/>
            <person name="Falcone J."/>
            <person name="Kanchi K."/>
            <person name="Thane T."/>
            <person name="Scimone A."/>
            <person name="Thane N."/>
            <person name="Henke J."/>
            <person name="Wang T."/>
            <person name="Ruppert J."/>
            <person name="Shah N."/>
            <person name="Rotter K."/>
            <person name="Hodges J."/>
            <person name="Ingenthron E."/>
            <person name="Cordes M."/>
            <person name="Kohlberg S."/>
            <person name="Sgro J."/>
            <person name="Delgado B."/>
            <person name="Mead K."/>
            <person name="Chinwalla A."/>
            <person name="Leonard S."/>
            <person name="Crouse K."/>
            <person name="Collura K."/>
            <person name="Kudrna D."/>
            <person name="Currie J."/>
            <person name="He R."/>
            <person name="Angelova A."/>
            <person name="Rajasekar S."/>
            <person name="Mueller T."/>
            <person name="Lomeli R."/>
            <person name="Scara G."/>
            <person name="Ko A."/>
            <person name="Delaney K."/>
            <person name="Wissotski M."/>
            <person name="Lopez G."/>
            <person name="Campos D."/>
            <person name="Braidotti M."/>
            <person name="Ashley E."/>
            <person name="Golser W."/>
            <person name="Kim H."/>
            <person name="Lee S."/>
            <person name="Lin J."/>
            <person name="Dujmic Z."/>
            <person name="Kim W."/>
            <person name="Talag J."/>
            <person name="Zuccolo A."/>
            <person name="Fan C."/>
            <person name="Sebastian A."/>
            <person name="Kramer M."/>
            <person name="Spiegel L."/>
            <person name="Nascimento L."/>
            <person name="Zutavern T."/>
            <person name="Miller B."/>
            <person name="Ambroise C."/>
            <person name="Muller S."/>
            <person name="Spooner W."/>
            <person name="Narechania A."/>
            <person name="Ren L."/>
            <person name="Wei S."/>
            <person name="Kumari S."/>
            <person name="Faga B."/>
            <person name="Levy M.J."/>
            <person name="McMahan L."/>
            <person name="Van Buren P."/>
            <person name="Vaughn M.W."/>
            <person name="Ying K."/>
            <person name="Yeh C.-T."/>
            <person name="Emrich S.J."/>
            <person name="Jia Y."/>
            <person name="Kalyanaraman A."/>
            <person name="Hsia A.-P."/>
            <person name="Barbazuk W.B."/>
            <person name="Baucom R.S."/>
            <person name="Brutnell T.P."/>
            <person name="Carpita N.C."/>
            <person name="Chaparro C."/>
            <person name="Chia J.-M."/>
            <person name="Deragon J.-M."/>
            <person name="Estill J.C."/>
            <person name="Fu Y."/>
            <person name="Jeddeloh J.A."/>
            <person name="Han Y."/>
            <person name="Lee H."/>
            <person name="Li P."/>
            <person name="Lisch D.R."/>
            <person name="Liu S."/>
            <person name="Liu Z."/>
            <person name="Nagel D.H."/>
            <person name="McCann M.C."/>
            <person name="SanMiguel P."/>
            <person name="Myers A.M."/>
            <person name="Nettleton D."/>
            <person name="Nguyen J."/>
            <person name="Penning B.W."/>
            <person name="Ponnala L."/>
            <person name="Schneider K.L."/>
            <person name="Schwartz D.C."/>
            <person name="Sharma A."/>
            <person name="Soderlund C."/>
            <person name="Springer N.M."/>
            <person name="Sun Q."/>
            <person name="Wang H."/>
            <person name="Waterman M."/>
            <person name="Westerman R."/>
            <person name="Wolfgruber T.K."/>
            <person name="Yang L."/>
            <person name="Yu Y."/>
            <person name="Zhang L."/>
            <person name="Zhou S."/>
            <person name="Zhu Q."/>
            <person name="Bennetzen J.L."/>
            <person name="Dawe R.K."/>
            <person name="Jiang J."/>
            <person name="Jiang N."/>
            <person name="Presting G.G."/>
            <person name="Wessler S.R."/>
            <person name="Aluru S."/>
            <person name="Martienssen R.A."/>
            <person name="Clifton S.W."/>
            <person name="McCombie W.R."/>
            <person name="Wing R.A."/>
            <person name="Wilson R.K."/>
        </authorList>
    </citation>
    <scope>NUCLEOTIDE SEQUENCE [LARGE SCALE GENOMIC DNA]</scope>
    <source>
        <strain evidence="3">cv. B73</strain>
    </source>
</reference>
<feature type="region of interest" description="Disordered" evidence="1">
    <location>
        <begin position="304"/>
        <end position="393"/>
    </location>
</feature>
<accession>A0A804PAQ8</accession>
<organism evidence="2 3">
    <name type="scientific">Zea mays</name>
    <name type="common">Maize</name>
    <dbReference type="NCBI Taxonomy" id="4577"/>
    <lineage>
        <taxon>Eukaryota</taxon>
        <taxon>Viridiplantae</taxon>
        <taxon>Streptophyta</taxon>
        <taxon>Embryophyta</taxon>
        <taxon>Tracheophyta</taxon>
        <taxon>Spermatophyta</taxon>
        <taxon>Magnoliopsida</taxon>
        <taxon>Liliopsida</taxon>
        <taxon>Poales</taxon>
        <taxon>Poaceae</taxon>
        <taxon>PACMAD clade</taxon>
        <taxon>Panicoideae</taxon>
        <taxon>Andropogonodae</taxon>
        <taxon>Andropogoneae</taxon>
        <taxon>Tripsacinae</taxon>
        <taxon>Zea</taxon>
    </lineage>
</organism>
<proteinExistence type="predicted"/>
<name>A0A804PAQ8_MAIZE</name>
<dbReference type="PANTHER" id="PTHR45496">
    <property type="entry name" value="CHAPERONE DNAJ-DOMAIN SUPERFAMILY PROTEIN"/>
    <property type="match status" value="1"/>
</dbReference>
<dbReference type="Gramene" id="Zm00001eb221380_T001">
    <property type="protein sequence ID" value="Zm00001eb221380_P001"/>
    <property type="gene ID" value="Zm00001eb221380"/>
</dbReference>
<evidence type="ECO:0000313" key="3">
    <source>
        <dbReference type="Proteomes" id="UP000007305"/>
    </source>
</evidence>
<feature type="compositionally biased region" description="Low complexity" evidence="1">
    <location>
        <begin position="383"/>
        <end position="393"/>
    </location>
</feature>
<feature type="compositionally biased region" description="Basic residues" evidence="1">
    <location>
        <begin position="335"/>
        <end position="345"/>
    </location>
</feature>
<evidence type="ECO:0000256" key="1">
    <source>
        <dbReference type="SAM" id="MobiDB-lite"/>
    </source>
</evidence>